<name>A0A841FX57_9ACTN</name>
<dbReference type="Gene3D" id="1.20.1740.10">
    <property type="entry name" value="Amino acid/polyamine transporter I"/>
    <property type="match status" value="1"/>
</dbReference>
<evidence type="ECO:0000256" key="4">
    <source>
        <dbReference type="ARBA" id="ARBA00022989"/>
    </source>
</evidence>
<dbReference type="PIRSF" id="PIRSF006060">
    <property type="entry name" value="AA_transporter"/>
    <property type="match status" value="1"/>
</dbReference>
<keyword evidence="3 6" id="KW-0812">Transmembrane</keyword>
<dbReference type="GO" id="GO:0022857">
    <property type="term" value="F:transmembrane transporter activity"/>
    <property type="evidence" value="ECO:0007669"/>
    <property type="project" value="InterPro"/>
</dbReference>
<keyword evidence="8" id="KW-1185">Reference proteome</keyword>
<feature type="transmembrane region" description="Helical" evidence="6">
    <location>
        <begin position="114"/>
        <end position="134"/>
    </location>
</feature>
<feature type="transmembrane region" description="Helical" evidence="6">
    <location>
        <begin position="146"/>
        <end position="167"/>
    </location>
</feature>
<keyword evidence="5 6" id="KW-0472">Membrane</keyword>
<feature type="transmembrane region" description="Helical" evidence="6">
    <location>
        <begin position="85"/>
        <end position="108"/>
    </location>
</feature>
<feature type="transmembrane region" description="Helical" evidence="6">
    <location>
        <begin position="42"/>
        <end position="64"/>
    </location>
</feature>
<reference evidence="7 8" key="1">
    <citation type="submission" date="2020-08" db="EMBL/GenBank/DDBJ databases">
        <title>Genomic Encyclopedia of Type Strains, Phase IV (KMG-IV): sequencing the most valuable type-strain genomes for metagenomic binning, comparative biology and taxonomic classification.</title>
        <authorList>
            <person name="Goeker M."/>
        </authorList>
    </citation>
    <scope>NUCLEOTIDE SEQUENCE [LARGE SCALE GENOMIC DNA]</scope>
    <source>
        <strain evidence="7 8">YIM 65646</strain>
    </source>
</reference>
<proteinExistence type="predicted"/>
<evidence type="ECO:0000313" key="8">
    <source>
        <dbReference type="Proteomes" id="UP000548476"/>
    </source>
</evidence>
<dbReference type="PANTHER" id="PTHR42770">
    <property type="entry name" value="AMINO ACID TRANSPORTER-RELATED"/>
    <property type="match status" value="1"/>
</dbReference>
<organism evidence="7 8">
    <name type="scientific">Phytomonospora endophytica</name>
    <dbReference type="NCBI Taxonomy" id="714109"/>
    <lineage>
        <taxon>Bacteria</taxon>
        <taxon>Bacillati</taxon>
        <taxon>Actinomycetota</taxon>
        <taxon>Actinomycetes</taxon>
        <taxon>Micromonosporales</taxon>
        <taxon>Micromonosporaceae</taxon>
        <taxon>Phytomonospora</taxon>
    </lineage>
</organism>
<evidence type="ECO:0000256" key="3">
    <source>
        <dbReference type="ARBA" id="ARBA00022692"/>
    </source>
</evidence>
<sequence length="419" mass="41906">MTTRLGPWQGVAVYVGSVLGPGVLVLPRLAADAAGPASLAAWTLLLAFSVPVAATFAALGARFPDGGGVSTFVRHAFGARAAASVGWWFYLAIPPGVVAGALIGAGYVAGAAGLGERGTMVVALGLLAVAFAVNHRGLRLSGRAQLALTALLVVLLATASVAAAGHFDAGNFRPFAPHGAAGVLDAVGVLFFAFVGWEAASHLSAEFADPARDLRRVTAGALATVAVLYLGLSTVSIGVLGGAAATEETPLAALLAVGLGPRTGWVTAVVALALSFGAVNAYIAGAGRLGAALGRDGVFPAALARGSRPGQVPHRSLAVLGGLTAVTLLGQSLLGVGIEELMRVTVGFLAAVTTLGCAAAIRLLPRGRGRRIAITATVSSIIPLASVGWFLVFPVALAAVAWWRSGEGDLAVADAREVQ</sequence>
<comment type="subcellular location">
    <subcellularLocation>
        <location evidence="1">Cell membrane</location>
        <topology evidence="1">Multi-pass membrane protein</topology>
    </subcellularLocation>
</comment>
<feature type="transmembrane region" description="Helical" evidence="6">
    <location>
        <begin position="344"/>
        <end position="364"/>
    </location>
</feature>
<evidence type="ECO:0000256" key="5">
    <source>
        <dbReference type="ARBA" id="ARBA00023136"/>
    </source>
</evidence>
<evidence type="ECO:0000256" key="2">
    <source>
        <dbReference type="ARBA" id="ARBA00022475"/>
    </source>
</evidence>
<dbReference type="InterPro" id="IPR002293">
    <property type="entry name" value="AA/rel_permease1"/>
</dbReference>
<feature type="transmembrane region" description="Helical" evidence="6">
    <location>
        <begin position="179"/>
        <end position="200"/>
    </location>
</feature>
<feature type="transmembrane region" description="Helical" evidence="6">
    <location>
        <begin position="265"/>
        <end position="285"/>
    </location>
</feature>
<keyword evidence="2" id="KW-1003">Cell membrane</keyword>
<dbReference type="Pfam" id="PF13520">
    <property type="entry name" value="AA_permease_2"/>
    <property type="match status" value="1"/>
</dbReference>
<comment type="caution">
    <text evidence="7">The sequence shown here is derived from an EMBL/GenBank/DDBJ whole genome shotgun (WGS) entry which is preliminary data.</text>
</comment>
<dbReference type="RefSeq" id="WP_184791117.1">
    <property type="nucleotide sequence ID" value="NZ_BONT01000008.1"/>
</dbReference>
<gene>
    <name evidence="7" type="ORF">HNR73_006201</name>
</gene>
<feature type="transmembrane region" description="Helical" evidence="6">
    <location>
        <begin position="12"/>
        <end position="30"/>
    </location>
</feature>
<evidence type="ECO:0000256" key="1">
    <source>
        <dbReference type="ARBA" id="ARBA00004651"/>
    </source>
</evidence>
<keyword evidence="4 6" id="KW-1133">Transmembrane helix</keyword>
<feature type="transmembrane region" description="Helical" evidence="6">
    <location>
        <begin position="317"/>
        <end position="338"/>
    </location>
</feature>
<protein>
    <submittedName>
        <fullName evidence="7">Amino acid efflux transporter</fullName>
    </submittedName>
</protein>
<accession>A0A841FX57</accession>
<dbReference type="Proteomes" id="UP000548476">
    <property type="component" value="Unassembled WGS sequence"/>
</dbReference>
<feature type="transmembrane region" description="Helical" evidence="6">
    <location>
        <begin position="376"/>
        <end position="403"/>
    </location>
</feature>
<dbReference type="InterPro" id="IPR050367">
    <property type="entry name" value="APC_superfamily"/>
</dbReference>
<evidence type="ECO:0000313" key="7">
    <source>
        <dbReference type="EMBL" id="MBB6038318.1"/>
    </source>
</evidence>
<feature type="transmembrane region" description="Helical" evidence="6">
    <location>
        <begin position="221"/>
        <end position="245"/>
    </location>
</feature>
<dbReference type="AlphaFoldDB" id="A0A841FX57"/>
<dbReference type="PANTHER" id="PTHR42770:SF13">
    <property type="entry name" value="L-METHIONINE_BRANCHED-CHAIN AMINO ACID EXPORTER YJEH"/>
    <property type="match status" value="1"/>
</dbReference>
<dbReference type="EMBL" id="JACHGT010000016">
    <property type="protein sequence ID" value="MBB6038318.1"/>
    <property type="molecule type" value="Genomic_DNA"/>
</dbReference>
<evidence type="ECO:0000256" key="6">
    <source>
        <dbReference type="SAM" id="Phobius"/>
    </source>
</evidence>
<dbReference type="GO" id="GO:0005886">
    <property type="term" value="C:plasma membrane"/>
    <property type="evidence" value="ECO:0007669"/>
    <property type="project" value="UniProtKB-SubCell"/>
</dbReference>